<dbReference type="AlphaFoldDB" id="A0A7M2WV39"/>
<protein>
    <submittedName>
        <fullName evidence="3">Uncharacterized protein</fullName>
    </submittedName>
</protein>
<keyword evidence="2" id="KW-0472">Membrane</keyword>
<name>A0A7M2WV39_9BACT</name>
<reference evidence="3 4" key="1">
    <citation type="submission" date="2020-10" db="EMBL/GenBank/DDBJ databases">
        <title>Wide distribution of Phycisphaera-like planctomycetes from WD2101 soil group in peatlands and genome analysis of the first cultivated representative.</title>
        <authorList>
            <person name="Dedysh S.N."/>
            <person name="Beletsky A.V."/>
            <person name="Ivanova A."/>
            <person name="Kulichevskaya I.S."/>
            <person name="Suzina N.E."/>
            <person name="Philippov D.A."/>
            <person name="Rakitin A.L."/>
            <person name="Mardanov A.V."/>
            <person name="Ravin N.V."/>
        </authorList>
    </citation>
    <scope>NUCLEOTIDE SEQUENCE [LARGE SCALE GENOMIC DNA]</scope>
    <source>
        <strain evidence="3 4">M1803</strain>
    </source>
</reference>
<feature type="transmembrane region" description="Helical" evidence="2">
    <location>
        <begin position="100"/>
        <end position="119"/>
    </location>
</feature>
<evidence type="ECO:0000256" key="2">
    <source>
        <dbReference type="SAM" id="Phobius"/>
    </source>
</evidence>
<keyword evidence="2" id="KW-0812">Transmembrane</keyword>
<feature type="region of interest" description="Disordered" evidence="1">
    <location>
        <begin position="1"/>
        <end position="47"/>
    </location>
</feature>
<gene>
    <name evidence="3" type="ORF">IPV69_24305</name>
</gene>
<feature type="compositionally biased region" description="Polar residues" evidence="1">
    <location>
        <begin position="1"/>
        <end position="10"/>
    </location>
</feature>
<evidence type="ECO:0000313" key="4">
    <source>
        <dbReference type="Proteomes" id="UP000593765"/>
    </source>
</evidence>
<proteinExistence type="predicted"/>
<dbReference type="Proteomes" id="UP000593765">
    <property type="component" value="Chromosome"/>
</dbReference>
<evidence type="ECO:0000313" key="3">
    <source>
        <dbReference type="EMBL" id="QOV89293.1"/>
    </source>
</evidence>
<evidence type="ECO:0000256" key="1">
    <source>
        <dbReference type="SAM" id="MobiDB-lite"/>
    </source>
</evidence>
<sequence>MAFLTTLQNKTTRRDRDPSPQTPSFRGVDTNPADHTHQTAHGKRCRPSRRHRRNCSIYVRFLAIECNSNPAAGYNSGMGGNLLRTQFRQFARFAVRHPTVAGFGLLIAATLLLHLGWGWSTARTLASQNAAIAAVGLPVGPGDLTIADVPPDDDAWPLIRKAVSLDNRMSPSNSNFSYPQSPPFGPAWEQSASASETANAGVFAIAREMRTRSRIKIRDAWPSPLINAAFTSYTNARQIANTVGDGALLLHVRGNDREAVERLLDLMHLADLVQQDETLVGQLVATGLGAMACARVMVVAPELAVEDAEVRRNVSLLIDQLLGESPKSVHFRNAFAFERVFGIDFYNLIAKDVKMLRPLAEQEMARHNARQEVIRQAALARTAPAAMRILQQIPEPPKKVDPALARTMGQVVRPEDLPRYSRWFAPSYDVSLRQVFVQHFRSLAERRMTAIALAIRLYRVDNAGRWPARLDELTPKYLPAIPADPFHEDGRQVGYVVLKGGLPNGGDRPLLFVDAGDVIDGAIDAEPMIGWQQDPKGRDPRVEVRQYRDLARWAPQVRRIDKIMQDEAAEELRK</sequence>
<keyword evidence="2" id="KW-1133">Transmembrane helix</keyword>
<dbReference type="EMBL" id="CP063458">
    <property type="protein sequence ID" value="QOV89293.1"/>
    <property type="molecule type" value="Genomic_DNA"/>
</dbReference>
<feature type="compositionally biased region" description="Basic residues" evidence="1">
    <location>
        <begin position="38"/>
        <end position="47"/>
    </location>
</feature>
<keyword evidence="4" id="KW-1185">Reference proteome</keyword>
<dbReference type="KEGG" id="hbs:IPV69_24305"/>
<accession>A0A7M2WV39</accession>
<organism evidence="3 4">
    <name type="scientific">Humisphaera borealis</name>
    <dbReference type="NCBI Taxonomy" id="2807512"/>
    <lineage>
        <taxon>Bacteria</taxon>
        <taxon>Pseudomonadati</taxon>
        <taxon>Planctomycetota</taxon>
        <taxon>Phycisphaerae</taxon>
        <taxon>Tepidisphaerales</taxon>
        <taxon>Tepidisphaeraceae</taxon>
        <taxon>Humisphaera</taxon>
    </lineage>
</organism>
<dbReference type="RefSeq" id="WP_206292323.1">
    <property type="nucleotide sequence ID" value="NZ_CP063458.1"/>
</dbReference>